<keyword evidence="2" id="KW-0614">Plasmid</keyword>
<geneLocation type="plasmid" evidence="2">
    <name>pSE12-2</name>
</geneLocation>
<name>A0A0K1L9C1_SALEN</name>
<keyword evidence="1" id="KW-0472">Membrane</keyword>
<accession>A0A0K1L9C1</accession>
<reference evidence="2" key="1">
    <citation type="journal article" date="2015" name="Genome Announc.">
        <title>Complete Genome and Plasmid Sequences of Three Canadian Strains of Salmonella enterica subsp. enterica Serovar Enteritidis Belonging to Phage Types 8, 13, and 13a.</title>
        <authorList>
            <person name="Rehman M.A."/>
            <person name="Labbe G."/>
            <person name="Ziebell K."/>
            <person name="Johnson R.P."/>
            <person name="Nash J.H."/>
        </authorList>
    </citation>
    <scope>NUCLEOTIDE SEQUENCE</scope>
    <source>
        <strain evidence="2">EC20120002</strain>
        <plasmid evidence="2">pSE12-2</plasmid>
    </source>
</reference>
<dbReference type="EMBL" id="KT317612">
    <property type="protein sequence ID" value="AKU39095.1"/>
    <property type="molecule type" value="Genomic_DNA"/>
</dbReference>
<evidence type="ECO:0000313" key="2">
    <source>
        <dbReference type="EMBL" id="AKU39095.1"/>
    </source>
</evidence>
<feature type="transmembrane region" description="Helical" evidence="1">
    <location>
        <begin position="15"/>
        <end position="36"/>
    </location>
</feature>
<organism evidence="2">
    <name type="scientific">Salmonella enteritidis</name>
    <dbReference type="NCBI Taxonomy" id="149539"/>
    <lineage>
        <taxon>Bacteria</taxon>
        <taxon>Pseudomonadati</taxon>
        <taxon>Pseudomonadota</taxon>
        <taxon>Gammaproteobacteria</taxon>
        <taxon>Enterobacterales</taxon>
        <taxon>Enterobacteriaceae</taxon>
        <taxon>Salmonella</taxon>
    </lineage>
</organism>
<evidence type="ECO:0000256" key="1">
    <source>
        <dbReference type="SAM" id="Phobius"/>
    </source>
</evidence>
<keyword evidence="1" id="KW-0812">Transmembrane</keyword>
<keyword evidence="1" id="KW-1133">Transmembrane helix</keyword>
<reference evidence="2" key="2">
    <citation type="submission" date="2015-07" db="EMBL/GenBank/DDBJ databases">
        <authorList>
            <person name="Noorani M."/>
        </authorList>
    </citation>
    <scope>NUCLEOTIDE SEQUENCE</scope>
    <source>
        <strain evidence="2">EC20120002</strain>
        <plasmid evidence="2">pSE12-2</plasmid>
    </source>
</reference>
<dbReference type="AlphaFoldDB" id="A0A0K1L9C1"/>
<proteinExistence type="predicted"/>
<sequence length="59" mass="6695">MPAIRPAVRCPGALFRYPVTSLICLLVSLFVSLFVYNISIPFMRRLTDASGDIRTRTDY</sequence>
<protein>
    <submittedName>
        <fullName evidence="2">Uncharacterized protein</fullName>
    </submittedName>
</protein>